<dbReference type="Pfam" id="PF01569">
    <property type="entry name" value="PAP2"/>
    <property type="match status" value="1"/>
</dbReference>
<dbReference type="InterPro" id="IPR036938">
    <property type="entry name" value="PAP2/HPO_sf"/>
</dbReference>
<reference evidence="3 4" key="1">
    <citation type="submission" date="2019-01" db="EMBL/GenBank/DDBJ databases">
        <title>Complete genome sequence of Campylobacter bacteriophage CP20.</title>
        <authorList>
            <person name="Connerton I.F."/>
        </authorList>
    </citation>
    <scope>NUCLEOTIDE SEQUENCE [LARGE SCALE GENOMIC DNA]</scope>
</reference>
<protein>
    <recommendedName>
        <fullName evidence="2">Phosphatidic acid phosphatase type 2/haloperoxidase domain-containing protein</fullName>
    </recommendedName>
</protein>
<dbReference type="EMBL" id="MK408758">
    <property type="protein sequence ID" value="QAU04835.1"/>
    <property type="molecule type" value="Genomic_DNA"/>
</dbReference>
<feature type="transmembrane region" description="Helical" evidence="1">
    <location>
        <begin position="116"/>
        <end position="134"/>
    </location>
</feature>
<evidence type="ECO:0000256" key="1">
    <source>
        <dbReference type="SAM" id="Phobius"/>
    </source>
</evidence>
<feature type="transmembrane region" description="Helical" evidence="1">
    <location>
        <begin position="146"/>
        <end position="163"/>
    </location>
</feature>
<feature type="domain" description="Phosphatidic acid phosphatase type 2/haloperoxidase" evidence="2">
    <location>
        <begin position="50"/>
        <end position="161"/>
    </location>
</feature>
<organism evidence="3 4">
    <name type="scientific">Campylobacter phage CP20</name>
    <dbReference type="NCBI Taxonomy" id="2506428"/>
    <lineage>
        <taxon>Viruses</taxon>
        <taxon>Duplodnaviria</taxon>
        <taxon>Heunggongvirae</taxon>
        <taxon>Uroviricota</taxon>
        <taxon>Caudoviricetes</taxon>
        <taxon>Connertonviridae</taxon>
        <taxon>Firehammervirus</taxon>
        <taxon>Firehammervirus CPt10</taxon>
    </lineage>
</organism>
<accession>A0A410T773</accession>
<evidence type="ECO:0000313" key="3">
    <source>
        <dbReference type="EMBL" id="QAU04835.1"/>
    </source>
</evidence>
<keyword evidence="1" id="KW-0812">Transmembrane</keyword>
<dbReference type="SUPFAM" id="SSF48317">
    <property type="entry name" value="Acid phosphatase/Vanadium-dependent haloperoxidase"/>
    <property type="match status" value="1"/>
</dbReference>
<sequence>MNINYGSIKKFFGLDPDEIDVIQEVGDIFQFGTLWIALFFIALYPTNMTITPMVWLYVAAGQLLVSASLKKLVSKYFPKLSVRPNGGKDSMPSGHTCAAYAGFGCLFFGINEYNTILIIATVILLALAVFTGFSRIAAKKHHFRDVCVGAAIGLISSWIIINIF</sequence>
<proteinExistence type="predicted"/>
<evidence type="ECO:0000259" key="2">
    <source>
        <dbReference type="SMART" id="SM00014"/>
    </source>
</evidence>
<dbReference type="Gene3D" id="1.20.144.10">
    <property type="entry name" value="Phosphatidic acid phosphatase type 2/haloperoxidase"/>
    <property type="match status" value="1"/>
</dbReference>
<keyword evidence="1" id="KW-1133">Transmembrane helix</keyword>
<name>A0A410T773_9CAUD</name>
<dbReference type="Proteomes" id="UP000290538">
    <property type="component" value="Segment"/>
</dbReference>
<dbReference type="SMART" id="SM00014">
    <property type="entry name" value="acidPPc"/>
    <property type="match status" value="1"/>
</dbReference>
<dbReference type="InterPro" id="IPR000326">
    <property type="entry name" value="PAP2/HPO"/>
</dbReference>
<evidence type="ECO:0000313" key="4">
    <source>
        <dbReference type="Proteomes" id="UP000290538"/>
    </source>
</evidence>
<keyword evidence="1" id="KW-0472">Membrane</keyword>